<dbReference type="Proteomes" id="UP000034690">
    <property type="component" value="Unassembled WGS sequence"/>
</dbReference>
<feature type="transmembrane region" description="Helical" evidence="1">
    <location>
        <begin position="7"/>
        <end position="26"/>
    </location>
</feature>
<keyword evidence="1" id="KW-0812">Transmembrane</keyword>
<evidence type="ECO:0000313" key="2">
    <source>
        <dbReference type="EMBL" id="KKR11940.1"/>
    </source>
</evidence>
<reference evidence="2 3" key="1">
    <citation type="journal article" date="2015" name="Nature">
        <title>rRNA introns, odd ribosomes, and small enigmatic genomes across a large radiation of phyla.</title>
        <authorList>
            <person name="Brown C.T."/>
            <person name="Hug L.A."/>
            <person name="Thomas B.C."/>
            <person name="Sharon I."/>
            <person name="Castelle C.J."/>
            <person name="Singh A."/>
            <person name="Wilkins M.J."/>
            <person name="Williams K.H."/>
            <person name="Banfield J.F."/>
        </authorList>
    </citation>
    <scope>NUCLEOTIDE SEQUENCE [LARGE SCALE GENOMIC DNA]</scope>
</reference>
<dbReference type="InterPro" id="IPR052159">
    <property type="entry name" value="Competence_DNA_uptake"/>
</dbReference>
<dbReference type="SUPFAM" id="SSF56281">
    <property type="entry name" value="Metallo-hydrolase/oxidoreductase"/>
    <property type="match status" value="1"/>
</dbReference>
<proteinExistence type="predicted"/>
<dbReference type="AlphaFoldDB" id="A0A0G0QNH3"/>
<evidence type="ECO:0000313" key="3">
    <source>
        <dbReference type="Proteomes" id="UP000034690"/>
    </source>
</evidence>
<dbReference type="EMBL" id="LBWQ01000030">
    <property type="protein sequence ID" value="KKR11940.1"/>
    <property type="molecule type" value="Genomic_DNA"/>
</dbReference>
<keyword evidence="1" id="KW-1133">Transmembrane helix</keyword>
<dbReference type="CDD" id="cd07731">
    <property type="entry name" value="ComA-like_MBL-fold"/>
    <property type="match status" value="1"/>
</dbReference>
<keyword evidence="1" id="KW-0472">Membrane</keyword>
<comment type="caution">
    <text evidence="2">The sequence shown here is derived from an EMBL/GenBank/DDBJ whole genome shotgun (WGS) entry which is preliminary data.</text>
</comment>
<dbReference type="InterPro" id="IPR035681">
    <property type="entry name" value="ComA-like_MBL"/>
</dbReference>
<dbReference type="InterPro" id="IPR036866">
    <property type="entry name" value="RibonucZ/Hydroxyglut_hydro"/>
</dbReference>
<dbReference type="PANTHER" id="PTHR30619">
    <property type="entry name" value="DNA INTERNALIZATION/COMPETENCE PROTEIN COMEC/REC2"/>
    <property type="match status" value="1"/>
</dbReference>
<accession>A0A0G0QNH3</accession>
<sequence>MQIRWKYLFILLILINALVWIALFTYPDKNLRLIACDVGRGDAILAIYGKVQILTDGGPDSKVLECLSRHLPFYDRKIEGIIISHPQKDHFGGLIDVIKRYDVDFIIATPLDSGSQEWRVLKSLVGSKGVKVINPQSGQKLRLGLIYLDILWPQKETFLASENSMLAPASSVLSGQASQEVNGVLGAFTSKRDPNDFSVVSILSFKDFDALLTGDISPGISNTIAEELTLSGSRRVDYLKVPHHGSKNGLTKGLVDATNPEVAVISSGKNNSYGHPHKEILKILGDKDIKILRTDELGDVVIESNGKNVWVRK</sequence>
<name>A0A0G0QNH3_9BACT</name>
<organism evidence="2 3">
    <name type="scientific">Candidatus Woesebacteria bacterium GW2011_GWA1_39_21b</name>
    <dbReference type="NCBI Taxonomy" id="1618551"/>
    <lineage>
        <taxon>Bacteria</taxon>
        <taxon>Candidatus Woeseibacteriota</taxon>
    </lineage>
</organism>
<dbReference type="Gene3D" id="3.60.15.10">
    <property type="entry name" value="Ribonuclease Z/Hydroxyacylglutathione hydrolase-like"/>
    <property type="match status" value="1"/>
</dbReference>
<dbReference type="PANTHER" id="PTHR30619:SF1">
    <property type="entry name" value="RECOMBINATION PROTEIN 2"/>
    <property type="match status" value="1"/>
</dbReference>
<gene>
    <name evidence="2" type="ORF">UT40_C0030G0004</name>
</gene>
<protein>
    <submittedName>
        <fullName evidence="2">Metallo beta-lactamase family protein</fullName>
    </submittedName>
</protein>
<evidence type="ECO:0000256" key="1">
    <source>
        <dbReference type="SAM" id="Phobius"/>
    </source>
</evidence>